<evidence type="ECO:0000256" key="3">
    <source>
        <dbReference type="ARBA" id="ARBA00023098"/>
    </source>
</evidence>
<evidence type="ECO:0000313" key="6">
    <source>
        <dbReference type="EMBL" id="MFD1314151.1"/>
    </source>
</evidence>
<comment type="caution">
    <text evidence="4">Lacks conserved residue(s) required for the propagation of feature annotation.</text>
</comment>
<evidence type="ECO:0000256" key="4">
    <source>
        <dbReference type="PROSITE-ProRule" id="PRU01161"/>
    </source>
</evidence>
<dbReference type="Gene3D" id="3.40.1090.10">
    <property type="entry name" value="Cytosolic phospholipase A2 catalytic domain"/>
    <property type="match status" value="2"/>
</dbReference>
<dbReference type="RefSeq" id="WP_377175483.1">
    <property type="nucleotide sequence ID" value="NZ_JBHTMY010000001.1"/>
</dbReference>
<dbReference type="PANTHER" id="PTHR14226">
    <property type="entry name" value="NEUROPATHY TARGET ESTERASE/SWISS CHEESE D.MELANOGASTER"/>
    <property type="match status" value="1"/>
</dbReference>
<dbReference type="CDD" id="cd07205">
    <property type="entry name" value="Pat_PNPLA6_PNPLA7_NTE1_like"/>
    <property type="match status" value="1"/>
</dbReference>
<accession>A0ABW3XX97</accession>
<feature type="domain" description="PNPLA" evidence="5">
    <location>
        <begin position="7"/>
        <end position="165"/>
    </location>
</feature>
<keyword evidence="7" id="KW-1185">Reference proteome</keyword>
<evidence type="ECO:0000313" key="7">
    <source>
        <dbReference type="Proteomes" id="UP001597201"/>
    </source>
</evidence>
<gene>
    <name evidence="6" type="ORF">ACFQ39_00860</name>
</gene>
<dbReference type="PANTHER" id="PTHR14226:SF78">
    <property type="entry name" value="SLR0060 PROTEIN"/>
    <property type="match status" value="1"/>
</dbReference>
<name>A0ABW3XX97_9FLAO</name>
<keyword evidence="3 4" id="KW-0443">Lipid metabolism</keyword>
<dbReference type="InterPro" id="IPR016035">
    <property type="entry name" value="Acyl_Trfase/lysoPLipase"/>
</dbReference>
<evidence type="ECO:0000259" key="5">
    <source>
        <dbReference type="PROSITE" id="PS51635"/>
    </source>
</evidence>
<feature type="short sequence motif" description="GXSXG" evidence="4">
    <location>
        <begin position="38"/>
        <end position="42"/>
    </location>
</feature>
<evidence type="ECO:0000256" key="1">
    <source>
        <dbReference type="ARBA" id="ARBA00022801"/>
    </source>
</evidence>
<dbReference type="EMBL" id="JBHTMY010000001">
    <property type="protein sequence ID" value="MFD1314151.1"/>
    <property type="molecule type" value="Genomic_DNA"/>
</dbReference>
<feature type="short sequence motif" description="DGA/G" evidence="4">
    <location>
        <begin position="152"/>
        <end position="154"/>
    </location>
</feature>
<keyword evidence="2 4" id="KW-0442">Lipid degradation</keyword>
<comment type="caution">
    <text evidence="6">The sequence shown here is derived from an EMBL/GenBank/DDBJ whole genome shotgun (WGS) entry which is preliminary data.</text>
</comment>
<dbReference type="PROSITE" id="PS51635">
    <property type="entry name" value="PNPLA"/>
    <property type="match status" value="1"/>
</dbReference>
<dbReference type="InterPro" id="IPR002641">
    <property type="entry name" value="PNPLA_dom"/>
</dbReference>
<evidence type="ECO:0000256" key="2">
    <source>
        <dbReference type="ARBA" id="ARBA00022963"/>
    </source>
</evidence>
<dbReference type="Pfam" id="PF01734">
    <property type="entry name" value="Patatin"/>
    <property type="match status" value="1"/>
</dbReference>
<feature type="active site" description="Nucleophile" evidence="4">
    <location>
        <position position="40"/>
    </location>
</feature>
<protein>
    <submittedName>
        <fullName evidence="6">Patatin-like phospholipase family protein</fullName>
    </submittedName>
</protein>
<dbReference type="SUPFAM" id="SSF52151">
    <property type="entry name" value="FabD/lysophospholipase-like"/>
    <property type="match status" value="1"/>
</dbReference>
<keyword evidence="1 4" id="KW-0378">Hydrolase</keyword>
<dbReference type="Proteomes" id="UP001597201">
    <property type="component" value="Unassembled WGS sequence"/>
</dbReference>
<sequence>MTKKIGLILSGGGVRTMAHIGLIKCLNEENIKIDAIGGTSAGAVVAAMYANGYETKEMLDFFKNTSLFRYSLYTFSKPGIIDSEKFISTFKKIFPRDAFEQLRIPTYITATNLLSGKLRYFTKGELIRPLIASSALPPVFSPIEINGELYCDGGILDNFPIQPLKKSTDVLIGSFINPLENISKNQIDSTLKLIYRVYQIGLDAKDIKKFKHCNYVFIPQNLKKIGVLDTKSIEQSFQLGYEQAKKEIDQIKLAIN</sequence>
<reference evidence="7" key="1">
    <citation type="journal article" date="2019" name="Int. J. Syst. Evol. Microbiol.">
        <title>The Global Catalogue of Microorganisms (GCM) 10K type strain sequencing project: providing services to taxonomists for standard genome sequencing and annotation.</title>
        <authorList>
            <consortium name="The Broad Institute Genomics Platform"/>
            <consortium name="The Broad Institute Genome Sequencing Center for Infectious Disease"/>
            <person name="Wu L."/>
            <person name="Ma J."/>
        </authorList>
    </citation>
    <scope>NUCLEOTIDE SEQUENCE [LARGE SCALE GENOMIC DNA]</scope>
    <source>
        <strain evidence="7">CCUG 61485</strain>
    </source>
</reference>
<dbReference type="InterPro" id="IPR050301">
    <property type="entry name" value="NTE"/>
</dbReference>
<organism evidence="6 7">
    <name type="scientific">Namhaeicola litoreus</name>
    <dbReference type="NCBI Taxonomy" id="1052145"/>
    <lineage>
        <taxon>Bacteria</taxon>
        <taxon>Pseudomonadati</taxon>
        <taxon>Bacteroidota</taxon>
        <taxon>Flavobacteriia</taxon>
        <taxon>Flavobacteriales</taxon>
        <taxon>Flavobacteriaceae</taxon>
        <taxon>Namhaeicola</taxon>
    </lineage>
</organism>
<feature type="active site" description="Proton acceptor" evidence="4">
    <location>
        <position position="152"/>
    </location>
</feature>
<proteinExistence type="predicted"/>